<dbReference type="Proteomes" id="UP001519271">
    <property type="component" value="Unassembled WGS sequence"/>
</dbReference>
<evidence type="ECO:0000259" key="1">
    <source>
        <dbReference type="SMART" id="SM00849"/>
    </source>
</evidence>
<dbReference type="PANTHER" id="PTHR43084">
    <property type="entry name" value="PERSULFIDE DIOXYGENASE ETHE1"/>
    <property type="match status" value="1"/>
</dbReference>
<feature type="domain" description="Metallo-beta-lactamase" evidence="1">
    <location>
        <begin position="38"/>
        <end position="218"/>
    </location>
</feature>
<name>A0ABS4G6E9_9CLOT</name>
<organism evidence="2 3">
    <name type="scientific">Youngiibacter multivorans</name>
    <dbReference type="NCBI Taxonomy" id="937251"/>
    <lineage>
        <taxon>Bacteria</taxon>
        <taxon>Bacillati</taxon>
        <taxon>Bacillota</taxon>
        <taxon>Clostridia</taxon>
        <taxon>Eubacteriales</taxon>
        <taxon>Clostridiaceae</taxon>
        <taxon>Youngiibacter</taxon>
    </lineage>
</organism>
<keyword evidence="2" id="KW-0378">Hydrolase</keyword>
<evidence type="ECO:0000313" key="2">
    <source>
        <dbReference type="EMBL" id="MBP1920131.1"/>
    </source>
</evidence>
<reference evidence="2 3" key="1">
    <citation type="submission" date="2021-03" db="EMBL/GenBank/DDBJ databases">
        <title>Genomic Encyclopedia of Type Strains, Phase IV (KMG-IV): sequencing the most valuable type-strain genomes for metagenomic binning, comparative biology and taxonomic classification.</title>
        <authorList>
            <person name="Goeker M."/>
        </authorList>
    </citation>
    <scope>NUCLEOTIDE SEQUENCE [LARGE SCALE GENOMIC DNA]</scope>
    <source>
        <strain evidence="2 3">DSM 6139</strain>
    </source>
</reference>
<proteinExistence type="predicted"/>
<dbReference type="InterPro" id="IPR051682">
    <property type="entry name" value="Mito_Persulfide_Diox"/>
</dbReference>
<dbReference type="SUPFAM" id="SSF56281">
    <property type="entry name" value="Metallo-hydrolase/oxidoreductase"/>
    <property type="match status" value="1"/>
</dbReference>
<dbReference type="InterPro" id="IPR036866">
    <property type="entry name" value="RibonucZ/Hydroxyglut_hydro"/>
</dbReference>
<dbReference type="RefSeq" id="WP_209460309.1">
    <property type="nucleotide sequence ID" value="NZ_JAGGKC010000024.1"/>
</dbReference>
<keyword evidence="3" id="KW-1185">Reference proteome</keyword>
<dbReference type="EC" id="3.5.2.6" evidence="2"/>
<evidence type="ECO:0000313" key="3">
    <source>
        <dbReference type="Proteomes" id="UP001519271"/>
    </source>
</evidence>
<accession>A0ABS4G6E9</accession>
<dbReference type="PANTHER" id="PTHR43084:SF1">
    <property type="entry name" value="PERSULFIDE DIOXYGENASE ETHE1, MITOCHONDRIAL"/>
    <property type="match status" value="1"/>
</dbReference>
<gene>
    <name evidence="2" type="ORF">J2Z34_002629</name>
</gene>
<dbReference type="SMART" id="SM00849">
    <property type="entry name" value="Lactamase_B"/>
    <property type="match status" value="1"/>
</dbReference>
<dbReference type="InterPro" id="IPR001279">
    <property type="entry name" value="Metallo-B-lactamas"/>
</dbReference>
<protein>
    <submittedName>
        <fullName evidence="2">Metallo-beta-lactamase class B</fullName>
        <ecNumber evidence="2">3.5.2.6</ecNumber>
    </submittedName>
</protein>
<dbReference type="GO" id="GO:0008800">
    <property type="term" value="F:beta-lactamase activity"/>
    <property type="evidence" value="ECO:0007669"/>
    <property type="project" value="UniProtKB-EC"/>
</dbReference>
<dbReference type="Gene3D" id="3.60.15.10">
    <property type="entry name" value="Ribonuclease Z/Hydroxyacylglutathione hydrolase-like"/>
    <property type="match status" value="1"/>
</dbReference>
<dbReference type="EMBL" id="JAGGKC010000024">
    <property type="protein sequence ID" value="MBP1920131.1"/>
    <property type="molecule type" value="Genomic_DNA"/>
</dbReference>
<dbReference type="Pfam" id="PF00753">
    <property type="entry name" value="Lactamase_B"/>
    <property type="match status" value="1"/>
</dbReference>
<sequence length="266" mass="30424">MEKYWRIPNPIKPLFKKELEPFPSTKFFDQLSFIGNPNVGCFVLETSEGIIMIDCMEPQNQYVEMIEKGFSDLDLDIKDLKVILITHGHGDHYGKADYFREKYGCKLYISKIDYEYALQDYRSPVGVLSFEINDYLDDMDVFKLGDTQVTCVMTPGHTPGCLSYIFPVTDEGVKHMVGIWGGTGIPRDPGLINDYLNSIRRFTRICDEMGCDVEISSHPFVNNGINRLEIIRNITDGVHNPFVVGKAGYQYTMKGFEKMCLESMEN</sequence>
<comment type="caution">
    <text evidence="2">The sequence shown here is derived from an EMBL/GenBank/DDBJ whole genome shotgun (WGS) entry which is preliminary data.</text>
</comment>